<evidence type="ECO:0000313" key="9">
    <source>
        <dbReference type="Proteomes" id="UP000031829"/>
    </source>
</evidence>
<dbReference type="SMART" id="SM00448">
    <property type="entry name" value="REC"/>
    <property type="match status" value="1"/>
</dbReference>
<keyword evidence="6" id="KW-0238">DNA-binding</keyword>
<sequence>MKILIVEDDDKIYELVKEKFEQWSFEVAGVEDFQKVMEVFIAESPELVILDVNLPVYDGFYWCQQIRTVSKAPIVFLSSREHPMDIVMAMNVGADDYIQKPFNLDVLVAKVQALLRRTYSYGDTISDVIEWNGAVLDLKKGSLHYKDQEIHLTKNEFFILRLLLEERGKIVSREELMRRLWEDEKFVSDNTLSVNITRIRTKLEEIGLNDKIVTKKGQGYLVN</sequence>
<dbReference type="GO" id="GO:0032993">
    <property type="term" value="C:protein-DNA complex"/>
    <property type="evidence" value="ECO:0007669"/>
    <property type="project" value="TreeGrafter"/>
</dbReference>
<keyword evidence="5" id="KW-0805">Transcription regulation</keyword>
<evidence type="ECO:0000256" key="4">
    <source>
        <dbReference type="ARBA" id="ARBA00023012"/>
    </source>
</evidence>
<evidence type="ECO:0000256" key="6">
    <source>
        <dbReference type="ARBA" id="ARBA00023125"/>
    </source>
</evidence>
<dbReference type="Gene3D" id="1.10.10.10">
    <property type="entry name" value="Winged helix-like DNA-binding domain superfamily/Winged helix DNA-binding domain"/>
    <property type="match status" value="1"/>
</dbReference>
<keyword evidence="4" id="KW-0902">Two-component regulatory system</keyword>
<dbReference type="InterPro" id="IPR011006">
    <property type="entry name" value="CheY-like_superfamily"/>
</dbReference>
<dbReference type="SUPFAM" id="SSF46894">
    <property type="entry name" value="C-terminal effector domain of the bipartite response regulators"/>
    <property type="match status" value="1"/>
</dbReference>
<dbReference type="CDD" id="cd18159">
    <property type="entry name" value="REC_OmpR_NsrR-like"/>
    <property type="match status" value="1"/>
</dbReference>
<dbReference type="PROSITE" id="PS51755">
    <property type="entry name" value="OMPR_PHOB"/>
    <property type="match status" value="1"/>
</dbReference>
<dbReference type="Pfam" id="PF00486">
    <property type="entry name" value="Trans_reg_C"/>
    <property type="match status" value="1"/>
</dbReference>
<dbReference type="CDD" id="cd00383">
    <property type="entry name" value="trans_reg_C"/>
    <property type="match status" value="1"/>
</dbReference>
<dbReference type="PANTHER" id="PTHR48111">
    <property type="entry name" value="REGULATOR OF RPOS"/>
    <property type="match status" value="1"/>
</dbReference>
<dbReference type="Gene3D" id="6.10.250.690">
    <property type="match status" value="1"/>
</dbReference>
<dbReference type="InterPro" id="IPR001789">
    <property type="entry name" value="Sig_transdc_resp-reg_receiver"/>
</dbReference>
<keyword evidence="7" id="KW-0804">Transcription</keyword>
<proteinExistence type="predicted"/>
<evidence type="ECO:0000313" key="8">
    <source>
        <dbReference type="EMBL" id="AJI25003.1"/>
    </source>
</evidence>
<evidence type="ECO:0000256" key="5">
    <source>
        <dbReference type="ARBA" id="ARBA00023015"/>
    </source>
</evidence>
<dbReference type="InterPro" id="IPR001867">
    <property type="entry name" value="OmpR/PhoB-type_DNA-bd"/>
</dbReference>
<dbReference type="KEGG" id="bmeg:BG04_786"/>
<dbReference type="GO" id="GO:0005829">
    <property type="term" value="C:cytosol"/>
    <property type="evidence" value="ECO:0007669"/>
    <property type="project" value="TreeGrafter"/>
</dbReference>
<organism evidence="8 9">
    <name type="scientific">Priestia megaterium (strain ATCC 14581 / DSM 32 / CCUG 1817 / JCM 2506 / NBRC 15308 / NCIMB 9376 / NCTC 10342 / NRRL B-14308 / VKM B-512 / Ford 19)</name>
    <name type="common">Bacillus megaterium</name>
    <dbReference type="NCBI Taxonomy" id="1348623"/>
    <lineage>
        <taxon>Bacteria</taxon>
        <taxon>Bacillati</taxon>
        <taxon>Bacillota</taxon>
        <taxon>Bacilli</taxon>
        <taxon>Bacillales</taxon>
        <taxon>Bacillaceae</taxon>
        <taxon>Priestia</taxon>
    </lineage>
</organism>
<dbReference type="PROSITE" id="PS50110">
    <property type="entry name" value="RESPONSE_REGULATORY"/>
    <property type="match status" value="1"/>
</dbReference>
<reference evidence="8 9" key="1">
    <citation type="journal article" date="2015" name="Genome Announc.">
        <title>Complete genome sequences for 35 biothreat assay-relevant bacillus species.</title>
        <authorList>
            <person name="Johnson S.L."/>
            <person name="Daligault H.E."/>
            <person name="Davenport K.W."/>
            <person name="Jaissle J."/>
            <person name="Frey K.G."/>
            <person name="Ladner J.T."/>
            <person name="Broomall S.M."/>
            <person name="Bishop-Lilly K.A."/>
            <person name="Bruce D.C."/>
            <person name="Gibbons H.S."/>
            <person name="Coyne S.R."/>
            <person name="Lo C.C."/>
            <person name="Meincke L."/>
            <person name="Munk A.C."/>
            <person name="Koroleva G.I."/>
            <person name="Rosenzweig C.N."/>
            <person name="Palacios G.F."/>
            <person name="Redden C.L."/>
            <person name="Minogue T.D."/>
            <person name="Chain P.S."/>
        </authorList>
    </citation>
    <scope>NUCLEOTIDE SEQUENCE [LARGE SCALE GENOMIC DNA]</scope>
    <source>
        <strain evidence="9">ATCC 14581 / DSM 32 / JCM 2506 / NBRC 15308 / NCIMB 9376 / NCTC 10342 / NRRL B-14308 / VKM B-512</strain>
    </source>
</reference>
<dbReference type="Pfam" id="PF00072">
    <property type="entry name" value="Response_reg"/>
    <property type="match status" value="1"/>
</dbReference>
<dbReference type="Gene3D" id="3.40.50.2300">
    <property type="match status" value="1"/>
</dbReference>
<keyword evidence="3" id="KW-0597">Phosphoprotein</keyword>
<dbReference type="AlphaFoldDB" id="A0A0B6AWF2"/>
<dbReference type="SMART" id="SM00862">
    <property type="entry name" value="Trans_reg_C"/>
    <property type="match status" value="1"/>
</dbReference>
<keyword evidence="2" id="KW-0963">Cytoplasm</keyword>
<dbReference type="Proteomes" id="UP000031829">
    <property type="component" value="Chromosome"/>
</dbReference>
<protein>
    <recommendedName>
        <fullName evidence="10">DNA-binding response regulator</fullName>
    </recommendedName>
</protein>
<dbReference type="GO" id="GO:0000156">
    <property type="term" value="F:phosphorelay response regulator activity"/>
    <property type="evidence" value="ECO:0007669"/>
    <property type="project" value="TreeGrafter"/>
</dbReference>
<accession>A0A0B6AWF2</accession>
<evidence type="ECO:0000256" key="2">
    <source>
        <dbReference type="ARBA" id="ARBA00022490"/>
    </source>
</evidence>
<dbReference type="GO" id="GO:0006355">
    <property type="term" value="P:regulation of DNA-templated transcription"/>
    <property type="evidence" value="ECO:0007669"/>
    <property type="project" value="InterPro"/>
</dbReference>
<evidence type="ECO:0000256" key="3">
    <source>
        <dbReference type="ARBA" id="ARBA00022553"/>
    </source>
</evidence>
<evidence type="ECO:0000256" key="7">
    <source>
        <dbReference type="ARBA" id="ARBA00023163"/>
    </source>
</evidence>
<dbReference type="InterPro" id="IPR039420">
    <property type="entry name" value="WalR-like"/>
</dbReference>
<dbReference type="PANTHER" id="PTHR48111:SF27">
    <property type="entry name" value="SENSORY TRANSDUCTION PROTEIN BCER"/>
    <property type="match status" value="1"/>
</dbReference>
<dbReference type="HOGENOM" id="CLU_000445_30_3_9"/>
<dbReference type="InterPro" id="IPR016032">
    <property type="entry name" value="Sig_transdc_resp-reg_C-effctor"/>
</dbReference>
<dbReference type="GO" id="GO:0000976">
    <property type="term" value="F:transcription cis-regulatory region binding"/>
    <property type="evidence" value="ECO:0007669"/>
    <property type="project" value="TreeGrafter"/>
</dbReference>
<name>A0A0B6AWF2_PRIM2</name>
<evidence type="ECO:0008006" key="10">
    <source>
        <dbReference type="Google" id="ProtNLM"/>
    </source>
</evidence>
<dbReference type="InterPro" id="IPR036388">
    <property type="entry name" value="WH-like_DNA-bd_sf"/>
</dbReference>
<dbReference type="SUPFAM" id="SSF52172">
    <property type="entry name" value="CheY-like"/>
    <property type="match status" value="1"/>
</dbReference>
<dbReference type="GeneID" id="93644271"/>
<evidence type="ECO:0000256" key="1">
    <source>
        <dbReference type="ARBA" id="ARBA00004496"/>
    </source>
</evidence>
<dbReference type="EMBL" id="CP009920">
    <property type="protein sequence ID" value="AJI25003.1"/>
    <property type="molecule type" value="Genomic_DNA"/>
</dbReference>
<comment type="subcellular location">
    <subcellularLocation>
        <location evidence="1">Cytoplasm</location>
    </subcellularLocation>
</comment>
<gene>
    <name evidence="8" type="ORF">BG04_786</name>
</gene>
<dbReference type="RefSeq" id="WP_034649601.1">
    <property type="nucleotide sequence ID" value="NZ_BCVB01000001.1"/>
</dbReference>